<evidence type="ECO:0000256" key="2">
    <source>
        <dbReference type="ARBA" id="ARBA00007331"/>
    </source>
</evidence>
<dbReference type="InterPro" id="IPR016195">
    <property type="entry name" value="Pol/histidinol_Pase-like"/>
</dbReference>
<keyword evidence="6" id="KW-1185">Reference proteome</keyword>
<dbReference type="InterPro" id="IPR002738">
    <property type="entry name" value="RNase_P_p30"/>
</dbReference>
<dbReference type="SUPFAM" id="SSF89550">
    <property type="entry name" value="PHP domain-like"/>
    <property type="match status" value="1"/>
</dbReference>
<dbReference type="EMBL" id="VSWD01000005">
    <property type="protein sequence ID" value="KAK3103599.1"/>
    <property type="molecule type" value="Genomic_DNA"/>
</dbReference>
<dbReference type="GO" id="GO:0003723">
    <property type="term" value="F:RNA binding"/>
    <property type="evidence" value="ECO:0007669"/>
    <property type="project" value="TreeGrafter"/>
</dbReference>
<comment type="subcellular location">
    <subcellularLocation>
        <location evidence="1">Nucleus</location>
    </subcellularLocation>
</comment>
<dbReference type="PANTHER" id="PTHR13031">
    <property type="entry name" value="RIBONUCLEASE P SUBUNIT P30"/>
    <property type="match status" value="1"/>
</dbReference>
<dbReference type="Gene3D" id="3.20.20.140">
    <property type="entry name" value="Metal-dependent hydrolases"/>
    <property type="match status" value="1"/>
</dbReference>
<evidence type="ECO:0000313" key="5">
    <source>
        <dbReference type="EMBL" id="KAK3103599.1"/>
    </source>
</evidence>
<dbReference type="Pfam" id="PF01876">
    <property type="entry name" value="RNase_P_p30"/>
    <property type="match status" value="1"/>
</dbReference>
<comment type="caution">
    <text evidence="5">The sequence shown here is derived from an EMBL/GenBank/DDBJ whole genome shotgun (WGS) entry which is preliminary data.</text>
</comment>
<protein>
    <submittedName>
        <fullName evidence="5">Uncharacterized protein</fullName>
    </submittedName>
</protein>
<organism evidence="5 6">
    <name type="scientific">Pinctada imbricata</name>
    <name type="common">Atlantic pearl-oyster</name>
    <name type="synonym">Pinctada martensii</name>
    <dbReference type="NCBI Taxonomy" id="66713"/>
    <lineage>
        <taxon>Eukaryota</taxon>
        <taxon>Metazoa</taxon>
        <taxon>Spiralia</taxon>
        <taxon>Lophotrochozoa</taxon>
        <taxon>Mollusca</taxon>
        <taxon>Bivalvia</taxon>
        <taxon>Autobranchia</taxon>
        <taxon>Pteriomorphia</taxon>
        <taxon>Pterioida</taxon>
        <taxon>Pterioidea</taxon>
        <taxon>Pteriidae</taxon>
        <taxon>Pinctada</taxon>
    </lineage>
</organism>
<sequence>MPSFGDLSIAFDDKNLEKKICTAARLGYDTVAITYTHKKSPPTTSTEGGKKKKPGKQSVPPPPPQPEDSSLKRLTRIQFTEVDHGILHSLPSKEIQAYDIIGVNVTDENFFKTIIKSPYIDVITLDVSERLPFYLKRTPVQFATSRGIHFEIQYGQALRDSSCKRQMVATAQELIKCCKGKPIEMRGPYDVMNLYPSQKFYIYLKRRKLTKETVKHQRMSEITPGDEWIKDKLDAHRIESQSSDDVLPAVEKVKSSLKKRKLLDMDSQIEVAQKKKKKVKNKGKQNT</sequence>
<dbReference type="GO" id="GO:0005655">
    <property type="term" value="C:nucleolar ribonuclease P complex"/>
    <property type="evidence" value="ECO:0007669"/>
    <property type="project" value="TreeGrafter"/>
</dbReference>
<feature type="region of interest" description="Disordered" evidence="4">
    <location>
        <begin position="37"/>
        <end position="70"/>
    </location>
</feature>
<dbReference type="AlphaFoldDB" id="A0AA88YQH3"/>
<keyword evidence="3" id="KW-0819">tRNA processing</keyword>
<proteinExistence type="inferred from homology"/>
<dbReference type="Proteomes" id="UP001186944">
    <property type="component" value="Unassembled WGS sequence"/>
</dbReference>
<evidence type="ECO:0000313" key="6">
    <source>
        <dbReference type="Proteomes" id="UP001186944"/>
    </source>
</evidence>
<dbReference type="GO" id="GO:0008033">
    <property type="term" value="P:tRNA processing"/>
    <property type="evidence" value="ECO:0007669"/>
    <property type="project" value="UniProtKB-KW"/>
</dbReference>
<comment type="similarity">
    <text evidence="2">Belongs to the eukaryotic/archaeal RNase P protein component 3 family.</text>
</comment>
<reference evidence="5" key="1">
    <citation type="submission" date="2019-08" db="EMBL/GenBank/DDBJ databases">
        <title>The improved chromosome-level genome for the pearl oyster Pinctada fucata martensii using PacBio sequencing and Hi-C.</title>
        <authorList>
            <person name="Zheng Z."/>
        </authorList>
    </citation>
    <scope>NUCLEOTIDE SEQUENCE</scope>
    <source>
        <strain evidence="5">ZZ-2019</strain>
        <tissue evidence="5">Adductor muscle</tissue>
    </source>
</reference>
<evidence type="ECO:0000256" key="4">
    <source>
        <dbReference type="SAM" id="MobiDB-lite"/>
    </source>
</evidence>
<evidence type="ECO:0000256" key="1">
    <source>
        <dbReference type="ARBA" id="ARBA00004123"/>
    </source>
</evidence>
<accession>A0AA88YQH3</accession>
<gene>
    <name evidence="5" type="ORF">FSP39_020432</name>
</gene>
<evidence type="ECO:0000256" key="3">
    <source>
        <dbReference type="ARBA" id="ARBA00022694"/>
    </source>
</evidence>
<dbReference type="PANTHER" id="PTHR13031:SF0">
    <property type="entry name" value="RIBONUCLEASE P PROTEIN SUBUNIT P30"/>
    <property type="match status" value="1"/>
</dbReference>
<name>A0AA88YQH3_PINIB</name>